<dbReference type="Proteomes" id="UP001497382">
    <property type="component" value="Unassembled WGS sequence"/>
</dbReference>
<evidence type="ECO:0000313" key="1">
    <source>
        <dbReference type="EMBL" id="CAL1265173.1"/>
    </source>
</evidence>
<dbReference type="EMBL" id="CAXIEN010000016">
    <property type="protein sequence ID" value="CAL1265173.1"/>
    <property type="molecule type" value="Genomic_DNA"/>
</dbReference>
<keyword evidence="2" id="KW-1185">Reference proteome</keyword>
<accession>A0AAV1Z0U0</accession>
<comment type="caution">
    <text evidence="1">The sequence shown here is derived from an EMBL/GenBank/DDBJ whole genome shotgun (WGS) entry which is preliminary data.</text>
</comment>
<sequence length="47" mass="5524">MNFSTFRSSSHHSTKLLSALKKEKIHCVLMYESDFAPKSFYMRVLLN</sequence>
<dbReference type="AlphaFoldDB" id="A0AAV1Z0U0"/>
<organism evidence="1 2">
    <name type="scientific">Larinioides sclopetarius</name>
    <dbReference type="NCBI Taxonomy" id="280406"/>
    <lineage>
        <taxon>Eukaryota</taxon>
        <taxon>Metazoa</taxon>
        <taxon>Ecdysozoa</taxon>
        <taxon>Arthropoda</taxon>
        <taxon>Chelicerata</taxon>
        <taxon>Arachnida</taxon>
        <taxon>Araneae</taxon>
        <taxon>Araneomorphae</taxon>
        <taxon>Entelegynae</taxon>
        <taxon>Araneoidea</taxon>
        <taxon>Araneidae</taxon>
        <taxon>Larinioides</taxon>
    </lineage>
</organism>
<protein>
    <submittedName>
        <fullName evidence="1">Uncharacterized protein</fullName>
    </submittedName>
</protein>
<evidence type="ECO:0000313" key="2">
    <source>
        <dbReference type="Proteomes" id="UP001497382"/>
    </source>
</evidence>
<name>A0AAV1Z0U0_9ARAC</name>
<proteinExistence type="predicted"/>
<reference evidence="1 2" key="1">
    <citation type="submission" date="2024-04" db="EMBL/GenBank/DDBJ databases">
        <authorList>
            <person name="Rising A."/>
            <person name="Reimegard J."/>
            <person name="Sonavane S."/>
            <person name="Akerstrom W."/>
            <person name="Nylinder S."/>
            <person name="Hedman E."/>
            <person name="Kallberg Y."/>
        </authorList>
    </citation>
    <scope>NUCLEOTIDE SEQUENCE [LARGE SCALE GENOMIC DNA]</scope>
</reference>
<gene>
    <name evidence="1" type="ORF">LARSCL_LOCUS2383</name>
</gene>